<organism evidence="3 4">
    <name type="scientific">Mola mola</name>
    <name type="common">Ocean sunfish</name>
    <name type="synonym">Tetraodon mola</name>
    <dbReference type="NCBI Taxonomy" id="94237"/>
    <lineage>
        <taxon>Eukaryota</taxon>
        <taxon>Metazoa</taxon>
        <taxon>Chordata</taxon>
        <taxon>Craniata</taxon>
        <taxon>Vertebrata</taxon>
        <taxon>Euteleostomi</taxon>
        <taxon>Actinopterygii</taxon>
        <taxon>Neopterygii</taxon>
        <taxon>Teleostei</taxon>
        <taxon>Neoteleostei</taxon>
        <taxon>Acanthomorphata</taxon>
        <taxon>Eupercaria</taxon>
        <taxon>Tetraodontiformes</taxon>
        <taxon>Molidae</taxon>
        <taxon>Mola</taxon>
    </lineage>
</organism>
<feature type="compositionally biased region" description="Acidic residues" evidence="1">
    <location>
        <begin position="234"/>
        <end position="249"/>
    </location>
</feature>
<feature type="compositionally biased region" description="Polar residues" evidence="1">
    <location>
        <begin position="131"/>
        <end position="141"/>
    </location>
</feature>
<proteinExistence type="predicted"/>
<evidence type="ECO:0000313" key="3">
    <source>
        <dbReference type="Ensembl" id="ENSMMOP00000015644.1"/>
    </source>
</evidence>
<feature type="region of interest" description="Disordered" evidence="1">
    <location>
        <begin position="1"/>
        <end position="159"/>
    </location>
</feature>
<protein>
    <recommendedName>
        <fullName evidence="2">Phostensin/Taperin PP1-binding domain-containing protein</fullName>
    </recommendedName>
</protein>
<evidence type="ECO:0000259" key="2">
    <source>
        <dbReference type="Pfam" id="PF13914"/>
    </source>
</evidence>
<dbReference type="PANTHER" id="PTHR21685">
    <property type="entry name" value="TON-B BOX DOMAIN"/>
    <property type="match status" value="1"/>
</dbReference>
<dbReference type="Ensembl" id="ENSMMOT00000015906.1">
    <property type="protein sequence ID" value="ENSMMOP00000015644.1"/>
    <property type="gene ID" value="ENSMMOG00000011942.1"/>
</dbReference>
<keyword evidence="4" id="KW-1185">Reference proteome</keyword>
<name>A0A3Q3X195_MOLML</name>
<reference evidence="3" key="2">
    <citation type="submission" date="2025-09" db="UniProtKB">
        <authorList>
            <consortium name="Ensembl"/>
        </authorList>
    </citation>
    <scope>IDENTIFICATION</scope>
</reference>
<dbReference type="AlphaFoldDB" id="A0A3Q3X195"/>
<evidence type="ECO:0000256" key="1">
    <source>
        <dbReference type="SAM" id="MobiDB-lite"/>
    </source>
</evidence>
<feature type="domain" description="Phostensin/Taperin PP1-binding" evidence="2">
    <location>
        <begin position="84"/>
        <end position="230"/>
    </location>
</feature>
<dbReference type="PANTHER" id="PTHR21685:SF1">
    <property type="entry name" value="TAPERIN"/>
    <property type="match status" value="1"/>
</dbReference>
<reference evidence="3" key="1">
    <citation type="submission" date="2025-08" db="UniProtKB">
        <authorList>
            <consortium name="Ensembl"/>
        </authorList>
    </citation>
    <scope>IDENTIFICATION</scope>
</reference>
<dbReference type="InterPro" id="IPR026671">
    <property type="entry name" value="PPP1R18/Tprn"/>
</dbReference>
<dbReference type="InterPro" id="IPR025907">
    <property type="entry name" value="Phostensin/Taperin_PP1-bd_dom"/>
</dbReference>
<accession>A0A3Q3X195</accession>
<feature type="compositionally biased region" description="Low complexity" evidence="1">
    <location>
        <begin position="25"/>
        <end position="37"/>
    </location>
</feature>
<feature type="compositionally biased region" description="Polar residues" evidence="1">
    <location>
        <begin position="254"/>
        <end position="263"/>
    </location>
</feature>
<dbReference type="Pfam" id="PF13914">
    <property type="entry name" value="Phostensin"/>
    <property type="match status" value="1"/>
</dbReference>
<sequence>MPATPSKSEPSAFVTEDTAPPPTLEPLSPSPALSPVSYSPPPLTSPPFSPTVKTSPSYFLEPSESPAPHPVSPTTFPAPEQPSSDHLPVTNIDDIEVEPPQRVPAPSPIVQRKKGNTFTVVPKRRGEPVAQPSSPEPQQEALSKAPPVSTPPQAPFGQLGSLLKKRYPAVEEIEVIGGYLSLAKSCLSKTGSTVTHHDCKQCPYSYEHYLKISFNESSLQSTYEYPSESSTWDSGEEEEEEEKQDEEVADEHTTLQPSLSTCS</sequence>
<feature type="compositionally biased region" description="Pro residues" evidence="1">
    <location>
        <begin position="38"/>
        <end position="49"/>
    </location>
</feature>
<evidence type="ECO:0000313" key="4">
    <source>
        <dbReference type="Proteomes" id="UP000261620"/>
    </source>
</evidence>
<feature type="region of interest" description="Disordered" evidence="1">
    <location>
        <begin position="220"/>
        <end position="263"/>
    </location>
</feature>
<dbReference type="GO" id="GO:0019902">
    <property type="term" value="F:phosphatase binding"/>
    <property type="evidence" value="ECO:0007669"/>
    <property type="project" value="InterPro"/>
</dbReference>
<dbReference type="Proteomes" id="UP000261620">
    <property type="component" value="Unplaced"/>
</dbReference>